<dbReference type="SUPFAM" id="SSF52794">
    <property type="entry name" value="PTS system IIB component-like"/>
    <property type="match status" value="1"/>
</dbReference>
<accession>A0A4P5P546</accession>
<dbReference type="PANTHER" id="PTHR30185:SF18">
    <property type="entry name" value="TRANSCRIPTIONAL REGULATOR MTLR"/>
    <property type="match status" value="1"/>
</dbReference>
<proteinExistence type="predicted"/>
<dbReference type="CDD" id="cd05568">
    <property type="entry name" value="PTS_IIB_bgl_like"/>
    <property type="match status" value="1"/>
</dbReference>
<comment type="caution">
    <text evidence="8">The sequence shown here is derived from an EMBL/GenBank/DDBJ whole genome shotgun (WGS) entry which is preliminary data.</text>
</comment>
<dbReference type="InterPro" id="IPR013011">
    <property type="entry name" value="PTS_EIIB_2"/>
</dbReference>
<dbReference type="GO" id="GO:0008982">
    <property type="term" value="F:protein-N(PI)-phosphohistidine-sugar phosphotransferase activity"/>
    <property type="evidence" value="ECO:0007669"/>
    <property type="project" value="InterPro"/>
</dbReference>
<gene>
    <name evidence="8" type="ORF">NRIC_04470</name>
</gene>
<evidence type="ECO:0000256" key="1">
    <source>
        <dbReference type="ARBA" id="ARBA00022679"/>
    </source>
</evidence>
<dbReference type="Pfam" id="PF00874">
    <property type="entry name" value="PRD"/>
    <property type="match status" value="1"/>
</dbReference>
<evidence type="ECO:0000259" key="7">
    <source>
        <dbReference type="PROSITE" id="PS51372"/>
    </source>
</evidence>
<dbReference type="PANTHER" id="PTHR30185">
    <property type="entry name" value="CRYPTIC BETA-GLUCOSIDE BGL OPERON ANTITERMINATOR"/>
    <property type="match status" value="1"/>
</dbReference>
<organism evidence="8 9">
    <name type="scientific">Enterococcus florum</name>
    <dbReference type="NCBI Taxonomy" id="2480627"/>
    <lineage>
        <taxon>Bacteria</taxon>
        <taxon>Bacillati</taxon>
        <taxon>Bacillota</taxon>
        <taxon>Bacilli</taxon>
        <taxon>Lactobacillales</taxon>
        <taxon>Enterococcaceae</taxon>
        <taxon>Enterococcus</taxon>
    </lineage>
</organism>
<keyword evidence="5" id="KW-0804">Transcription</keyword>
<dbReference type="InterPro" id="IPR036095">
    <property type="entry name" value="PTS_EIIB-like_sf"/>
</dbReference>
<dbReference type="Gene3D" id="1.10.1790.10">
    <property type="entry name" value="PRD domain"/>
    <property type="match status" value="2"/>
</dbReference>
<evidence type="ECO:0000256" key="2">
    <source>
        <dbReference type="ARBA" id="ARBA00022737"/>
    </source>
</evidence>
<keyword evidence="9" id="KW-1185">Reference proteome</keyword>
<dbReference type="PROSITE" id="PS51372">
    <property type="entry name" value="PRD_2"/>
    <property type="match status" value="2"/>
</dbReference>
<feature type="domain" description="PRD" evidence="7">
    <location>
        <begin position="296"/>
        <end position="406"/>
    </location>
</feature>
<keyword evidence="4" id="KW-0010">Activator</keyword>
<keyword evidence="2" id="KW-0677">Repeat</keyword>
<dbReference type="RefSeq" id="WP_146621062.1">
    <property type="nucleotide sequence ID" value="NZ_BJCC01000004.1"/>
</dbReference>
<dbReference type="SUPFAM" id="SSF63520">
    <property type="entry name" value="PTS-regulatory domain, PRD"/>
    <property type="match status" value="2"/>
</dbReference>
<dbReference type="GO" id="GO:0009401">
    <property type="term" value="P:phosphoenolpyruvate-dependent sugar phosphotransferase system"/>
    <property type="evidence" value="ECO:0007669"/>
    <property type="project" value="InterPro"/>
</dbReference>
<dbReference type="InterPro" id="IPR050661">
    <property type="entry name" value="BglG_antiterminators"/>
</dbReference>
<dbReference type="Gene3D" id="1.10.10.10">
    <property type="entry name" value="Winged helix-like DNA-binding domain superfamily/Winged helix DNA-binding domain"/>
    <property type="match status" value="1"/>
</dbReference>
<evidence type="ECO:0000256" key="3">
    <source>
        <dbReference type="ARBA" id="ARBA00023015"/>
    </source>
</evidence>
<keyword evidence="1" id="KW-0808">Transferase</keyword>
<keyword evidence="3" id="KW-0805">Transcription regulation</keyword>
<dbReference type="Pfam" id="PF05043">
    <property type="entry name" value="Mga"/>
    <property type="match status" value="1"/>
</dbReference>
<dbReference type="PROSITE" id="PS51099">
    <property type="entry name" value="PTS_EIIB_TYPE_2"/>
    <property type="match status" value="1"/>
</dbReference>
<dbReference type="Pfam" id="PF08279">
    <property type="entry name" value="HTH_11"/>
    <property type="match status" value="1"/>
</dbReference>
<dbReference type="EMBL" id="BJCC01000004">
    <property type="protein sequence ID" value="GCF92556.1"/>
    <property type="molecule type" value="Genomic_DNA"/>
</dbReference>
<evidence type="ECO:0000256" key="4">
    <source>
        <dbReference type="ARBA" id="ARBA00023159"/>
    </source>
</evidence>
<dbReference type="Proteomes" id="UP000290567">
    <property type="component" value="Unassembled WGS sequence"/>
</dbReference>
<evidence type="ECO:0000313" key="9">
    <source>
        <dbReference type="Proteomes" id="UP000290567"/>
    </source>
</evidence>
<dbReference type="InterPro" id="IPR036634">
    <property type="entry name" value="PRD_sf"/>
</dbReference>
<dbReference type="Gene3D" id="3.40.50.2300">
    <property type="match status" value="1"/>
</dbReference>
<evidence type="ECO:0000259" key="6">
    <source>
        <dbReference type="PROSITE" id="PS51099"/>
    </source>
</evidence>
<dbReference type="InterPro" id="IPR013196">
    <property type="entry name" value="HTH_11"/>
</dbReference>
<feature type="domain" description="PRD" evidence="7">
    <location>
        <begin position="181"/>
        <end position="293"/>
    </location>
</feature>
<dbReference type="OrthoDB" id="3239954at2"/>
<name>A0A4P5P546_9ENTE</name>
<evidence type="ECO:0000256" key="5">
    <source>
        <dbReference type="ARBA" id="ARBA00023163"/>
    </source>
</evidence>
<dbReference type="InterPro" id="IPR011608">
    <property type="entry name" value="PRD"/>
</dbReference>
<dbReference type="GO" id="GO:0006355">
    <property type="term" value="P:regulation of DNA-templated transcription"/>
    <property type="evidence" value="ECO:0007669"/>
    <property type="project" value="InterPro"/>
</dbReference>
<feature type="domain" description="PTS EIIB type-2" evidence="6">
    <location>
        <begin position="407"/>
        <end position="499"/>
    </location>
</feature>
<protein>
    <submittedName>
        <fullName evidence="8">Transcriptional regulator</fullName>
    </submittedName>
</protein>
<dbReference type="InterPro" id="IPR007737">
    <property type="entry name" value="Mga_HTH"/>
</dbReference>
<dbReference type="AlphaFoldDB" id="A0A4P5P546"/>
<sequence>MNQEVREMIFSSNENMLINILNFEEYVSAKYLSETLYVSTKTIYRMIKKINELSLKENQKTLIVSEPGKGYKLNTIFRNQDIYSIVEFTEENSLNELVLALLFKHPKKVKRSVMDTQFLSDSTIERRLKKAAEILKNYAIQLKVDREYLWLIGEEIDLRKAINSIFLEMNKLNSLNEIGVEIHTIDKHFIDQQISLIEEMLGEYINYPYDITIYTHIFMIIKRYREGEVQYLGTQDPLEKEEQQLMEANPQIKQVSEQIITNIENYLTIKMSSLESYFVFQNIYSINSQKRESSNVDKKLAEEMTKRFILDYFSISDVSLLPSSRSLYEDLHQHILPMLSRLRAGIRVENNLLDDLMLEYRATFLKVKRIAEAINQELMFDTKMNDAEIGYLTLYFEKYKIDRQENKNVLLVCSTGVGTSELLKVRVQQNFPNLNIVATMSQRQMKKNQGFIYENIDLIFSTLRVPLTIEEIPVLNISPLLTDKDIQNINYTLNELDTT</sequence>
<reference evidence="9" key="1">
    <citation type="submission" date="2019-02" db="EMBL/GenBank/DDBJ databases">
        <title>Draft genome sequence of Enterococcus sp. Gos25-1.</title>
        <authorList>
            <person name="Tanaka N."/>
            <person name="Shiwa Y."/>
            <person name="Fujita N."/>
        </authorList>
    </citation>
    <scope>NUCLEOTIDE SEQUENCE [LARGE SCALE GENOMIC DNA]</scope>
    <source>
        <strain evidence="9">Gos25-1</strain>
    </source>
</reference>
<evidence type="ECO:0000313" key="8">
    <source>
        <dbReference type="EMBL" id="GCF92556.1"/>
    </source>
</evidence>
<dbReference type="InterPro" id="IPR036388">
    <property type="entry name" value="WH-like_DNA-bd_sf"/>
</dbReference>